<protein>
    <submittedName>
        <fullName evidence="3">Uncharacterized protein</fullName>
    </submittedName>
</protein>
<evidence type="ECO:0000313" key="4">
    <source>
        <dbReference type="Proteomes" id="UP001199816"/>
    </source>
</evidence>
<dbReference type="Proteomes" id="UP001199816">
    <property type="component" value="Unassembled WGS sequence"/>
</dbReference>
<evidence type="ECO:0000256" key="2">
    <source>
        <dbReference type="SAM" id="SignalP"/>
    </source>
</evidence>
<organism evidence="3 4">
    <name type="scientific">Niabella pedocola</name>
    <dbReference type="NCBI Taxonomy" id="1752077"/>
    <lineage>
        <taxon>Bacteria</taxon>
        <taxon>Pseudomonadati</taxon>
        <taxon>Bacteroidota</taxon>
        <taxon>Chitinophagia</taxon>
        <taxon>Chitinophagales</taxon>
        <taxon>Chitinophagaceae</taxon>
        <taxon>Niabella</taxon>
    </lineage>
</organism>
<feature type="region of interest" description="Disordered" evidence="1">
    <location>
        <begin position="108"/>
        <end position="128"/>
    </location>
</feature>
<accession>A0ABS8PXE3</accession>
<sequence>MKQTGVFFLLMFVAMAARAQQIESIHFHLYTDSLKKGTHNYINVDGKMSDGSWQPLTDKQLRFTTDYGKFEGNSLVLPDAPSAEKVSITVALKSNPRMTKNTVIWIKQKPDPPLPAYEAETPRRGRRR</sequence>
<name>A0ABS8PXE3_9BACT</name>
<dbReference type="RefSeq" id="WP_231008289.1">
    <property type="nucleotide sequence ID" value="NZ_JAJNEC010000007.1"/>
</dbReference>
<comment type="caution">
    <text evidence="3">The sequence shown here is derived from an EMBL/GenBank/DDBJ whole genome shotgun (WGS) entry which is preliminary data.</text>
</comment>
<feature type="chain" id="PRO_5046584076" evidence="2">
    <location>
        <begin position="20"/>
        <end position="128"/>
    </location>
</feature>
<keyword evidence="2" id="KW-0732">Signal</keyword>
<keyword evidence="4" id="KW-1185">Reference proteome</keyword>
<reference evidence="3 4" key="1">
    <citation type="submission" date="2021-11" db="EMBL/GenBank/DDBJ databases">
        <title>Genomic of Niabella pedocola.</title>
        <authorList>
            <person name="Wu T."/>
        </authorList>
    </citation>
    <scope>NUCLEOTIDE SEQUENCE [LARGE SCALE GENOMIC DNA]</scope>
    <source>
        <strain evidence="3 4">JCM 31011</strain>
    </source>
</reference>
<evidence type="ECO:0000313" key="3">
    <source>
        <dbReference type="EMBL" id="MCD2425726.1"/>
    </source>
</evidence>
<proteinExistence type="predicted"/>
<evidence type="ECO:0000256" key="1">
    <source>
        <dbReference type="SAM" id="MobiDB-lite"/>
    </source>
</evidence>
<gene>
    <name evidence="3" type="ORF">LQ567_23280</name>
</gene>
<feature type="signal peptide" evidence="2">
    <location>
        <begin position="1"/>
        <end position="19"/>
    </location>
</feature>
<dbReference type="EMBL" id="JAJNEC010000007">
    <property type="protein sequence ID" value="MCD2425726.1"/>
    <property type="molecule type" value="Genomic_DNA"/>
</dbReference>